<proteinExistence type="predicted"/>
<dbReference type="SUPFAM" id="SSF52540">
    <property type="entry name" value="P-loop containing nucleoside triphosphate hydrolases"/>
    <property type="match status" value="1"/>
</dbReference>
<feature type="domain" description="PD-(D/E)XK endonuclease-like" evidence="1">
    <location>
        <begin position="765"/>
        <end position="1007"/>
    </location>
</feature>
<dbReference type="InterPro" id="IPR014153">
    <property type="entry name" value="Ds_break_AddB"/>
</dbReference>
<dbReference type="Proteomes" id="UP001205890">
    <property type="component" value="Unassembled WGS sequence"/>
</dbReference>
<comment type="caution">
    <text evidence="2">The sequence shown here is derived from an EMBL/GenBank/DDBJ whole genome shotgun (WGS) entry which is preliminary data.</text>
</comment>
<gene>
    <name evidence="2" type="primary">addB</name>
    <name evidence="2" type="ORF">NK718_09875</name>
</gene>
<dbReference type="InterPro" id="IPR038726">
    <property type="entry name" value="PDDEXK_AddAB-type"/>
</dbReference>
<protein>
    <submittedName>
        <fullName evidence="2">Double-strand break repair protein AddB</fullName>
    </submittedName>
</protein>
<dbReference type="EMBL" id="JANCLU010000008">
    <property type="protein sequence ID" value="MCP8938822.1"/>
    <property type="molecule type" value="Genomic_DNA"/>
</dbReference>
<dbReference type="NCBIfam" id="TIGR02786">
    <property type="entry name" value="addB_alphas"/>
    <property type="match status" value="1"/>
</dbReference>
<dbReference type="InterPro" id="IPR027417">
    <property type="entry name" value="P-loop_NTPase"/>
</dbReference>
<accession>A0ABT1LBF6</accession>
<evidence type="ECO:0000259" key="1">
    <source>
        <dbReference type="Pfam" id="PF12705"/>
    </source>
</evidence>
<reference evidence="2 3" key="1">
    <citation type="submission" date="2022-07" db="EMBL/GenBank/DDBJ databases">
        <authorList>
            <person name="Li W.-J."/>
            <person name="Deng Q.-Q."/>
        </authorList>
    </citation>
    <scope>NUCLEOTIDE SEQUENCE [LARGE SCALE GENOMIC DNA]</scope>
    <source>
        <strain evidence="2 3">SYSU M60028</strain>
    </source>
</reference>
<dbReference type="RefSeq" id="WP_254741166.1">
    <property type="nucleotide sequence ID" value="NZ_JANCLU010000008.1"/>
</dbReference>
<sequence length="1050" mass="112192">MSAERARVFSIPPGAAFLPTLASAMLSGALIPGWPDRGNPLSLSEATVFVPTRRAARGLAALLAEAADPGAALLPRIVPLGDVDDAEEAQLVEALAGGFGEAEGLPPAVGETTRRLVLARLVLAWAKAVGREIMDLGPSEPLLVPSSPADALAMAGDLGMLIDSLSIHGRTVDDVNALVPDEYSRYWDISRAFLGIAAAAWPAWCAERGVLDAALRRHRILLAEAERLRRQPPAGPMIAAGSTGSMPATAALLHAIARLPRGAVVLPGLDLGLDSEAWDAIAAPGDNAHPSHPQAVLASLLPGFGLAREDIPVLGEPTPELALRERFVSEALRPAETTHRWSTRNERLDPDSIPAALAGLSFVEAADDREEAVAIAVALREAVEDPSRVAALVTPDRTLAARVSAELRRWDIRVDDSAGQPLAQSSAGLLAQLVAEAAAADFEADALLALAAHPLCRLGLPRRTRERARAALEIGVLRGPALEPGLAALRAALPVAREESGGRHAPRPRRRLGDADWNALDAWLGRLEAAFSGFTPAALAGCGDLVTLPAAHESVLAALGEPGPDDEGDAFSGPDGEGLAALFDELREASGESVPGRLGDYPAFLEALMAGRVVRRAGETHRRIHIWGLLEARLLDCDLRVLGGLDEKTWPGETRGDAFLNRPMRRDLGLPAPERRIGQMAHDFAQALGAPRVVITRALKRGGDPTVPSRLVQRLRAVAGDPAWAAVRERGDALLALARHLDAVGPARPARRPAPLAPEGRVPLSLSVTEIETLVRDPYAIFARHVLELDPLDPVATEPDAALRGTLVHEAMKRFTQRFPDALPADPLAELRAIGTELFAQTPQLRDHKDVAAAWWPRFERMAAWIAQWEPTRRAVGVALYPEVYGRLALPLKRGATFELRAVADRIEVTPSGGFRVVDFKTGAAPTPKVVRAGFSPQLTLEAAMVEAGAFEPIGRAGPVEELLYVKLSGGSVAGKEQPVRDEKNPFELEDLVREHIERLAAMMDEYAAGERPFVSRPYVQYAKRYAPYDHLARVREWSLVGGGDEEGGA</sequence>
<dbReference type="Pfam" id="PF12705">
    <property type="entry name" value="PDDEXK_1"/>
    <property type="match status" value="1"/>
</dbReference>
<organism evidence="2 3">
    <name type="scientific">Alsobacter ponti</name>
    <dbReference type="NCBI Taxonomy" id="2962936"/>
    <lineage>
        <taxon>Bacteria</taxon>
        <taxon>Pseudomonadati</taxon>
        <taxon>Pseudomonadota</taxon>
        <taxon>Alphaproteobacteria</taxon>
        <taxon>Hyphomicrobiales</taxon>
        <taxon>Alsobacteraceae</taxon>
        <taxon>Alsobacter</taxon>
    </lineage>
</organism>
<keyword evidence="3" id="KW-1185">Reference proteome</keyword>
<evidence type="ECO:0000313" key="2">
    <source>
        <dbReference type="EMBL" id="MCP8938822.1"/>
    </source>
</evidence>
<name>A0ABT1LBF6_9HYPH</name>
<evidence type="ECO:0000313" key="3">
    <source>
        <dbReference type="Proteomes" id="UP001205890"/>
    </source>
</evidence>